<dbReference type="SUPFAM" id="SSF54593">
    <property type="entry name" value="Glyoxalase/Bleomycin resistance protein/Dihydroxybiphenyl dioxygenase"/>
    <property type="match status" value="1"/>
</dbReference>
<evidence type="ECO:0000259" key="1">
    <source>
        <dbReference type="PROSITE" id="PS51819"/>
    </source>
</evidence>
<dbReference type="InterPro" id="IPR004360">
    <property type="entry name" value="Glyas_Fos-R_dOase_dom"/>
</dbReference>
<comment type="caution">
    <text evidence="2">The sequence shown here is derived from an EMBL/GenBank/DDBJ whole genome shotgun (WGS) entry which is preliminary data.</text>
</comment>
<evidence type="ECO:0000313" key="3">
    <source>
        <dbReference type="Proteomes" id="UP001216907"/>
    </source>
</evidence>
<keyword evidence="3" id="KW-1185">Reference proteome</keyword>
<dbReference type="InterPro" id="IPR029068">
    <property type="entry name" value="Glyas_Bleomycin-R_OHBP_Dase"/>
</dbReference>
<dbReference type="RefSeq" id="WP_277863898.1">
    <property type="nucleotide sequence ID" value="NZ_JARRAG010000002.1"/>
</dbReference>
<dbReference type="EMBL" id="JARRAG010000002">
    <property type="protein sequence ID" value="MDG3007624.1"/>
    <property type="molecule type" value="Genomic_DNA"/>
</dbReference>
<dbReference type="InterPro" id="IPR051332">
    <property type="entry name" value="Fosfomycin_Res_Enzymes"/>
</dbReference>
<name>A0ABT6FJB3_9BACT</name>
<dbReference type="Pfam" id="PF00903">
    <property type="entry name" value="Glyoxalase"/>
    <property type="match status" value="1"/>
</dbReference>
<sequence length="117" mass="12865">MILNHLNLAVSDVRAARDFLVTYFGLDPKGMPGNDRIAFLRDDAGMVLTLTNVDGAQDVTYPGAFHVGFIQESPAKVDEIHRRLKDDGFDAPAPSKQHGSWTFYFRAPGGFVVEVLA</sequence>
<protein>
    <submittedName>
        <fullName evidence="2">VOC family protein</fullName>
    </submittedName>
</protein>
<reference evidence="2 3" key="1">
    <citation type="submission" date="2023-03" db="EMBL/GenBank/DDBJ databases">
        <title>Paludisphaera mucosa sp. nov. a novel planctomycete from northern fen.</title>
        <authorList>
            <person name="Ivanova A."/>
        </authorList>
    </citation>
    <scope>NUCLEOTIDE SEQUENCE [LARGE SCALE GENOMIC DNA]</scope>
    <source>
        <strain evidence="2 3">Pla2</strain>
    </source>
</reference>
<dbReference type="Proteomes" id="UP001216907">
    <property type="component" value="Unassembled WGS sequence"/>
</dbReference>
<feature type="domain" description="VOC" evidence="1">
    <location>
        <begin position="2"/>
        <end position="117"/>
    </location>
</feature>
<accession>A0ABT6FJB3</accession>
<dbReference type="CDD" id="cd06587">
    <property type="entry name" value="VOC"/>
    <property type="match status" value="1"/>
</dbReference>
<dbReference type="InterPro" id="IPR037523">
    <property type="entry name" value="VOC_core"/>
</dbReference>
<dbReference type="PANTHER" id="PTHR36113:SF3">
    <property type="entry name" value="SLL5075 PROTEIN"/>
    <property type="match status" value="1"/>
</dbReference>
<dbReference type="PROSITE" id="PS51819">
    <property type="entry name" value="VOC"/>
    <property type="match status" value="1"/>
</dbReference>
<gene>
    <name evidence="2" type="ORF">PZE19_27995</name>
</gene>
<proteinExistence type="predicted"/>
<evidence type="ECO:0000313" key="2">
    <source>
        <dbReference type="EMBL" id="MDG3007624.1"/>
    </source>
</evidence>
<organism evidence="2 3">
    <name type="scientific">Paludisphaera mucosa</name>
    <dbReference type="NCBI Taxonomy" id="3030827"/>
    <lineage>
        <taxon>Bacteria</taxon>
        <taxon>Pseudomonadati</taxon>
        <taxon>Planctomycetota</taxon>
        <taxon>Planctomycetia</taxon>
        <taxon>Isosphaerales</taxon>
        <taxon>Isosphaeraceae</taxon>
        <taxon>Paludisphaera</taxon>
    </lineage>
</organism>
<dbReference type="Gene3D" id="3.10.180.10">
    <property type="entry name" value="2,3-Dihydroxybiphenyl 1,2-Dioxygenase, domain 1"/>
    <property type="match status" value="1"/>
</dbReference>
<dbReference type="PANTHER" id="PTHR36113">
    <property type="entry name" value="LYASE, PUTATIVE-RELATED-RELATED"/>
    <property type="match status" value="1"/>
</dbReference>